<evidence type="ECO:0000256" key="1">
    <source>
        <dbReference type="ARBA" id="ARBA00004141"/>
    </source>
</evidence>
<feature type="transmembrane region" description="Helical" evidence="6">
    <location>
        <begin position="59"/>
        <end position="81"/>
    </location>
</feature>
<comment type="subcellular location">
    <subcellularLocation>
        <location evidence="1">Membrane</location>
        <topology evidence="1">Multi-pass membrane protein</topology>
    </subcellularLocation>
</comment>
<protein>
    <submittedName>
        <fullName evidence="8">MFS general substrate transporter</fullName>
    </submittedName>
</protein>
<keyword evidence="4 6" id="KW-1133">Transmembrane helix</keyword>
<sequence>MAPGRSSINGLLCGKSSVSLRVSVHRQCKTNKPPRDAPMLNQYVQFLRSLDRTQSPTRVGYILGLQDSISHLTAAAAVLVWGRFSDHYGRKYILLACCMGLAISLVGFGSSKTITALIFWKAFQGLFKANKPTVKTVVAELARGDEAKMAKIYGIVPALFAAAATVGPLIGGTFAEPYVRFPAAFDGLFWRSYPYLLPCMLAACACVGTFLVILIIFNETLPSKRRSLISVEFTGDGVLSNTHQSESVGEYHSLTKPSRRLVMVLISYGLFNILDLSFNSTLAFFLSAPVQYGGLGFSPGDIGMLLGAAGIFHGIFQALFFARIHAYWEPRKVYAIALAAYIPMYLIMPLMNTLARTAGRNTPMIWVLLAIMEMAKAFTFTGFSCMYIFITQASPSPSALGRTHAAAHTVFSLMGAVGPVTVTSLVVASVEYNLLGGYLAYIIMAALSLTAALHGLRLPVEDRARHD</sequence>
<keyword evidence="2" id="KW-0813">Transport</keyword>
<evidence type="ECO:0000256" key="4">
    <source>
        <dbReference type="ARBA" id="ARBA00022989"/>
    </source>
</evidence>
<feature type="transmembrane region" description="Helical" evidence="6">
    <location>
        <begin position="152"/>
        <end position="175"/>
    </location>
</feature>
<feature type="transmembrane region" description="Helical" evidence="6">
    <location>
        <begin position="410"/>
        <end position="432"/>
    </location>
</feature>
<dbReference type="SUPFAM" id="SSF103473">
    <property type="entry name" value="MFS general substrate transporter"/>
    <property type="match status" value="1"/>
</dbReference>
<feature type="transmembrane region" description="Helical" evidence="6">
    <location>
        <begin position="438"/>
        <end position="456"/>
    </location>
</feature>
<feature type="transmembrane region" description="Helical" evidence="6">
    <location>
        <begin position="195"/>
        <end position="217"/>
    </location>
</feature>
<evidence type="ECO:0000256" key="6">
    <source>
        <dbReference type="SAM" id="Phobius"/>
    </source>
</evidence>
<organism evidence="8 9">
    <name type="scientific">Athelia psychrophila</name>
    <dbReference type="NCBI Taxonomy" id="1759441"/>
    <lineage>
        <taxon>Eukaryota</taxon>
        <taxon>Fungi</taxon>
        <taxon>Dikarya</taxon>
        <taxon>Basidiomycota</taxon>
        <taxon>Agaricomycotina</taxon>
        <taxon>Agaricomycetes</taxon>
        <taxon>Agaricomycetidae</taxon>
        <taxon>Atheliales</taxon>
        <taxon>Atheliaceae</taxon>
        <taxon>Athelia</taxon>
    </lineage>
</organism>
<feature type="transmembrane region" description="Helical" evidence="6">
    <location>
        <begin position="302"/>
        <end position="321"/>
    </location>
</feature>
<dbReference type="GO" id="GO:0022857">
    <property type="term" value="F:transmembrane transporter activity"/>
    <property type="evidence" value="ECO:0007669"/>
    <property type="project" value="InterPro"/>
</dbReference>
<feature type="transmembrane region" description="Helical" evidence="6">
    <location>
        <begin position="333"/>
        <end position="352"/>
    </location>
</feature>
<dbReference type="Gene3D" id="1.20.1250.20">
    <property type="entry name" value="MFS general substrate transporter like domains"/>
    <property type="match status" value="1"/>
</dbReference>
<reference evidence="8 9" key="1">
    <citation type="journal article" date="2016" name="Mol. Biol. Evol.">
        <title>Comparative Genomics of Early-Diverging Mushroom-Forming Fungi Provides Insights into the Origins of Lignocellulose Decay Capabilities.</title>
        <authorList>
            <person name="Nagy L.G."/>
            <person name="Riley R."/>
            <person name="Tritt A."/>
            <person name="Adam C."/>
            <person name="Daum C."/>
            <person name="Floudas D."/>
            <person name="Sun H."/>
            <person name="Yadav J.S."/>
            <person name="Pangilinan J."/>
            <person name="Larsson K.H."/>
            <person name="Matsuura K."/>
            <person name="Barry K."/>
            <person name="Labutti K."/>
            <person name="Kuo R."/>
            <person name="Ohm R.A."/>
            <person name="Bhattacharya S.S."/>
            <person name="Shirouzu T."/>
            <person name="Yoshinaga Y."/>
            <person name="Martin F.M."/>
            <person name="Grigoriev I.V."/>
            <person name="Hibbett D.S."/>
        </authorList>
    </citation>
    <scope>NUCLEOTIDE SEQUENCE [LARGE SCALE GENOMIC DNA]</scope>
    <source>
        <strain evidence="8 9">CBS 109695</strain>
    </source>
</reference>
<evidence type="ECO:0000256" key="3">
    <source>
        <dbReference type="ARBA" id="ARBA00022692"/>
    </source>
</evidence>
<dbReference type="PANTHER" id="PTHR23504">
    <property type="entry name" value="MAJOR FACILITATOR SUPERFAMILY DOMAIN-CONTAINING PROTEIN 10"/>
    <property type="match status" value="1"/>
</dbReference>
<proteinExistence type="predicted"/>
<keyword evidence="9" id="KW-1185">Reference proteome</keyword>
<dbReference type="PROSITE" id="PS50850">
    <property type="entry name" value="MFS"/>
    <property type="match status" value="1"/>
</dbReference>
<evidence type="ECO:0000259" key="7">
    <source>
        <dbReference type="PROSITE" id="PS50850"/>
    </source>
</evidence>
<gene>
    <name evidence="8" type="ORF">FIBSPDRAFT_952111</name>
</gene>
<feature type="transmembrane region" description="Helical" evidence="6">
    <location>
        <begin position="93"/>
        <end position="120"/>
    </location>
</feature>
<dbReference type="Proteomes" id="UP000076532">
    <property type="component" value="Unassembled WGS sequence"/>
</dbReference>
<evidence type="ECO:0000313" key="8">
    <source>
        <dbReference type="EMBL" id="KZP23308.1"/>
    </source>
</evidence>
<dbReference type="AlphaFoldDB" id="A0A166LTN2"/>
<keyword evidence="5 6" id="KW-0472">Membrane</keyword>
<evidence type="ECO:0000256" key="2">
    <source>
        <dbReference type="ARBA" id="ARBA00022448"/>
    </source>
</evidence>
<feature type="transmembrane region" description="Helical" evidence="6">
    <location>
        <begin position="364"/>
        <end position="390"/>
    </location>
</feature>
<evidence type="ECO:0000256" key="5">
    <source>
        <dbReference type="ARBA" id="ARBA00023136"/>
    </source>
</evidence>
<feature type="domain" description="Major facilitator superfamily (MFS) profile" evidence="7">
    <location>
        <begin position="1"/>
        <end position="463"/>
    </location>
</feature>
<accession>A0A166LTN2</accession>
<feature type="transmembrane region" description="Helical" evidence="6">
    <location>
        <begin position="261"/>
        <end position="290"/>
    </location>
</feature>
<dbReference type="Pfam" id="PF07690">
    <property type="entry name" value="MFS_1"/>
    <property type="match status" value="1"/>
</dbReference>
<dbReference type="InterPro" id="IPR020846">
    <property type="entry name" value="MFS_dom"/>
</dbReference>
<evidence type="ECO:0000313" key="9">
    <source>
        <dbReference type="Proteomes" id="UP000076532"/>
    </source>
</evidence>
<name>A0A166LTN2_9AGAM</name>
<keyword evidence="3 6" id="KW-0812">Transmembrane</keyword>
<dbReference type="InterPro" id="IPR011701">
    <property type="entry name" value="MFS"/>
</dbReference>
<dbReference type="EMBL" id="KV417533">
    <property type="protein sequence ID" value="KZP23308.1"/>
    <property type="molecule type" value="Genomic_DNA"/>
</dbReference>
<dbReference type="OrthoDB" id="419616at2759"/>
<dbReference type="PANTHER" id="PTHR23504:SF15">
    <property type="entry name" value="MAJOR FACILITATOR SUPERFAMILY (MFS) PROFILE DOMAIN-CONTAINING PROTEIN"/>
    <property type="match status" value="1"/>
</dbReference>
<dbReference type="GO" id="GO:0016020">
    <property type="term" value="C:membrane"/>
    <property type="evidence" value="ECO:0007669"/>
    <property type="project" value="UniProtKB-SubCell"/>
</dbReference>
<dbReference type="InterPro" id="IPR036259">
    <property type="entry name" value="MFS_trans_sf"/>
</dbReference>